<sequence length="186" mass="20156">MTDRLAAKGDWTTTKGRILGGSSSWYAENGKTLARSYDLASCGTCKGGFPIYGTADTWLDEGKALVRHMDRILCPCGKNFVLASSESSFLFTTAAAVEDESPNVQSRLNITASETWDCPDEQIRAVDARSGQPIAGLAYYIEAESGMTFQGFTDSAGLCPRITSQAPEQLRVWFGDEAERKSGDTK</sequence>
<accession>A0AA37IEM7</accession>
<evidence type="ECO:0000313" key="1">
    <source>
        <dbReference type="EMBL" id="GJH27829.1"/>
    </source>
</evidence>
<dbReference type="CDD" id="cd14744">
    <property type="entry name" value="PAAR_CT_2"/>
    <property type="match status" value="1"/>
</dbReference>
<dbReference type="Pfam" id="PF05488">
    <property type="entry name" value="PAAR_motif"/>
    <property type="match status" value="1"/>
</dbReference>
<protein>
    <recommendedName>
        <fullName evidence="3">PAAR repeat-containing protein</fullName>
    </recommendedName>
</protein>
<reference evidence="1" key="1">
    <citation type="submission" date="2022-09" db="EMBL/GenBank/DDBJ databases">
        <title>Isolation and characterization of 3-chlorobenzoate degrading bacteria from soils in Shizuoka.</title>
        <authorList>
            <person name="Ifat A."/>
            <person name="Ogawa N."/>
            <person name="Kimbara K."/>
            <person name="Moriuchi R."/>
            <person name="Dohra H."/>
            <person name="Shintani M."/>
        </authorList>
    </citation>
    <scope>NUCLEOTIDE SEQUENCE</scope>
    <source>
        <strain evidence="1">19CS4-2</strain>
    </source>
</reference>
<dbReference type="Proteomes" id="UP001055111">
    <property type="component" value="Unassembled WGS sequence"/>
</dbReference>
<comment type="caution">
    <text evidence="1">The sequence shown here is derived from an EMBL/GenBank/DDBJ whole genome shotgun (WGS) entry which is preliminary data.</text>
</comment>
<dbReference type="EMBL" id="BPUS01000012">
    <property type="protein sequence ID" value="GJH27829.1"/>
    <property type="molecule type" value="Genomic_DNA"/>
</dbReference>
<evidence type="ECO:0000313" key="2">
    <source>
        <dbReference type="Proteomes" id="UP001055111"/>
    </source>
</evidence>
<name>A0AA37IEM7_9BURK</name>
<gene>
    <name evidence="1" type="ORF">CBA19CS42_24955</name>
</gene>
<organism evidence="1 2">
    <name type="scientific">Caballeronia novacaledonica</name>
    <dbReference type="NCBI Taxonomy" id="1544861"/>
    <lineage>
        <taxon>Bacteria</taxon>
        <taxon>Pseudomonadati</taxon>
        <taxon>Pseudomonadota</taxon>
        <taxon>Betaproteobacteria</taxon>
        <taxon>Burkholderiales</taxon>
        <taxon>Burkholderiaceae</taxon>
        <taxon>Caballeronia</taxon>
    </lineage>
</organism>
<dbReference type="RefSeq" id="WP_238214512.1">
    <property type="nucleotide sequence ID" value="NZ_BPUS01000012.1"/>
</dbReference>
<dbReference type="InterPro" id="IPR008727">
    <property type="entry name" value="PAAR_motif"/>
</dbReference>
<evidence type="ECO:0008006" key="3">
    <source>
        <dbReference type="Google" id="ProtNLM"/>
    </source>
</evidence>
<proteinExistence type="predicted"/>
<dbReference type="AlphaFoldDB" id="A0AA37IEM7"/>